<name>A0A813HZ40_POLGL</name>
<accession>A0A813HZ40</accession>
<dbReference type="AlphaFoldDB" id="A0A813HZ40"/>
<evidence type="ECO:0000256" key="1">
    <source>
        <dbReference type="ARBA" id="ARBA00022723"/>
    </source>
</evidence>
<comment type="caution">
    <text evidence="7">The sequence shown here is derived from an EMBL/GenBank/DDBJ whole genome shotgun (WGS) entry which is preliminary data.</text>
</comment>
<protein>
    <recommendedName>
        <fullName evidence="5">RING-type domain-containing protein</fullName>
    </recommendedName>
</protein>
<evidence type="ECO:0000313" key="8">
    <source>
        <dbReference type="Proteomes" id="UP000626109"/>
    </source>
</evidence>
<keyword evidence="1" id="KW-0479">Metal-binding</keyword>
<evidence type="ECO:0000256" key="2">
    <source>
        <dbReference type="ARBA" id="ARBA00022771"/>
    </source>
</evidence>
<dbReference type="Proteomes" id="UP000626109">
    <property type="component" value="Unassembled WGS sequence"/>
</dbReference>
<dbReference type="PANTHER" id="PTHR45798">
    <property type="entry name" value="RING-H2 FINGER PROTEIN ATL61-RELATED-RELATED"/>
    <property type="match status" value="1"/>
</dbReference>
<proteinExistence type="predicted"/>
<evidence type="ECO:0000313" key="6">
    <source>
        <dbReference type="EMBL" id="CAE8609633.1"/>
    </source>
</evidence>
<dbReference type="InterPro" id="IPR013083">
    <property type="entry name" value="Znf_RING/FYVE/PHD"/>
</dbReference>
<dbReference type="GO" id="GO:0008270">
    <property type="term" value="F:zinc ion binding"/>
    <property type="evidence" value="ECO:0007669"/>
    <property type="project" value="UniProtKB-KW"/>
</dbReference>
<dbReference type="InterPro" id="IPR052788">
    <property type="entry name" value="RING-type_E3_ligase_ATL"/>
</dbReference>
<organism evidence="7 8">
    <name type="scientific">Polarella glacialis</name>
    <name type="common">Dinoflagellate</name>
    <dbReference type="NCBI Taxonomy" id="89957"/>
    <lineage>
        <taxon>Eukaryota</taxon>
        <taxon>Sar</taxon>
        <taxon>Alveolata</taxon>
        <taxon>Dinophyceae</taxon>
        <taxon>Suessiales</taxon>
        <taxon>Suessiaceae</taxon>
        <taxon>Polarella</taxon>
    </lineage>
</organism>
<dbReference type="InterPro" id="IPR001841">
    <property type="entry name" value="Znf_RING"/>
</dbReference>
<evidence type="ECO:0000259" key="5">
    <source>
        <dbReference type="PROSITE" id="PS50089"/>
    </source>
</evidence>
<dbReference type="EMBL" id="CAJNNV010024374">
    <property type="protein sequence ID" value="CAE8609633.1"/>
    <property type="molecule type" value="Genomic_DNA"/>
</dbReference>
<evidence type="ECO:0000256" key="3">
    <source>
        <dbReference type="ARBA" id="ARBA00022833"/>
    </source>
</evidence>
<dbReference type="Proteomes" id="UP000654075">
    <property type="component" value="Unassembled WGS sequence"/>
</dbReference>
<gene>
    <name evidence="6" type="ORF">PGLA1383_LOCUS27460</name>
    <name evidence="7" type="ORF">PGLA2088_LOCUS2507</name>
</gene>
<reference evidence="7" key="1">
    <citation type="submission" date="2021-02" db="EMBL/GenBank/DDBJ databases">
        <authorList>
            <person name="Dougan E. K."/>
            <person name="Rhodes N."/>
            <person name="Thang M."/>
            <person name="Chan C."/>
        </authorList>
    </citation>
    <scope>NUCLEOTIDE SEQUENCE</scope>
</reference>
<dbReference type="Gene3D" id="3.30.40.10">
    <property type="entry name" value="Zinc/RING finger domain, C3HC4 (zinc finger)"/>
    <property type="match status" value="1"/>
</dbReference>
<evidence type="ECO:0000313" key="7">
    <source>
        <dbReference type="EMBL" id="CAE8642681.1"/>
    </source>
</evidence>
<dbReference type="SUPFAM" id="SSF57850">
    <property type="entry name" value="RING/U-box"/>
    <property type="match status" value="1"/>
</dbReference>
<keyword evidence="2 4" id="KW-0863">Zinc-finger</keyword>
<feature type="non-terminal residue" evidence="7">
    <location>
        <position position="103"/>
    </location>
</feature>
<dbReference type="OrthoDB" id="289886at2759"/>
<sequence>VRLPTELECAICFEPLRSGEQVQPMVHCSHIFHRSCIDSFLRARAGGADLTSSHITCPMCRGQMLANSVSEVPDVERAFLRSLHSVIAAPSRRCSSGGSSAAS</sequence>
<dbReference type="PROSITE" id="PS50089">
    <property type="entry name" value="ZF_RING_2"/>
    <property type="match status" value="1"/>
</dbReference>
<dbReference type="Pfam" id="PF13639">
    <property type="entry name" value="zf-RING_2"/>
    <property type="match status" value="1"/>
</dbReference>
<evidence type="ECO:0000256" key="4">
    <source>
        <dbReference type="PROSITE-ProRule" id="PRU00175"/>
    </source>
</evidence>
<dbReference type="PANTHER" id="PTHR45798:SF88">
    <property type="entry name" value="RING-H2 FINGER PROTEIN ATL61-RELATED"/>
    <property type="match status" value="1"/>
</dbReference>
<feature type="domain" description="RING-type" evidence="5">
    <location>
        <begin position="9"/>
        <end position="61"/>
    </location>
</feature>
<keyword evidence="9" id="KW-1185">Reference proteome</keyword>
<dbReference type="EMBL" id="CAJNNW010002048">
    <property type="protein sequence ID" value="CAE8642681.1"/>
    <property type="molecule type" value="Genomic_DNA"/>
</dbReference>
<keyword evidence="3" id="KW-0862">Zinc</keyword>
<dbReference type="SMART" id="SM00184">
    <property type="entry name" value="RING"/>
    <property type="match status" value="1"/>
</dbReference>
<evidence type="ECO:0000313" key="9">
    <source>
        <dbReference type="Proteomes" id="UP000654075"/>
    </source>
</evidence>